<feature type="compositionally biased region" description="Gly residues" evidence="2">
    <location>
        <begin position="323"/>
        <end position="347"/>
    </location>
</feature>
<dbReference type="PANTHER" id="PTHR35794:SF1">
    <property type="entry name" value="CELL CYCLE PROTEIN GPSB"/>
    <property type="match status" value="1"/>
</dbReference>
<keyword evidence="4" id="KW-1185">Reference proteome</keyword>
<comment type="caution">
    <text evidence="3">The sequence shown here is derived from an EMBL/GenBank/DDBJ whole genome shotgun (WGS) entry which is preliminary data.</text>
</comment>
<feature type="coiled-coil region" evidence="1">
    <location>
        <begin position="33"/>
        <end position="154"/>
    </location>
</feature>
<evidence type="ECO:0000313" key="3">
    <source>
        <dbReference type="EMBL" id="GAT70372.1"/>
    </source>
</evidence>
<evidence type="ECO:0000256" key="2">
    <source>
        <dbReference type="SAM" id="MobiDB-lite"/>
    </source>
</evidence>
<reference evidence="4" key="2">
    <citation type="submission" date="2016-04" db="EMBL/GenBank/DDBJ databases">
        <title>Planomonospora sphaerica JCM9374 whole genome shotgun sequence.</title>
        <authorList>
            <person name="Suzuki T."/>
            <person name="Dohra H."/>
            <person name="Kodani S."/>
        </authorList>
    </citation>
    <scope>NUCLEOTIDE SEQUENCE [LARGE SCALE GENOMIC DNA]</scope>
    <source>
        <strain evidence="4">JCM 9374</strain>
    </source>
</reference>
<keyword evidence="1" id="KW-0175">Coiled coil</keyword>
<dbReference type="AlphaFoldDB" id="A0A171DMW0"/>
<sequence>MTNQHESFPDLMHEDSFEVVMRGYSRRQVHDYMIRTRNQIRDLEERVARAIDQAEQSRLELADARRRLSDAPQDYDELGQRLSQILKLGEEEAAAKREVADAEANRLRDEAAAEAERLVGSARERAEGILTAAQQEAERRVAEATATAEQLLAQAGGDAEETLGAARAEAEETLTRARSEAERMIGSARHEAERTLESARAEAEETLTRARSEAESTVSSANAEAHSTLSSAQQRAAVLDESTGRRVAYLTDTHREVMRRLNEMGTVLGDLLHRESSAGPLIDEAAVLPPAAAAQPLPVPGVLVASGAPSRHGRGDEAPGTGPEAGAGAGSGTEAGAGSGTDPGTGSGSDPEIDVEAVRVIVQDEDEDEQGPAGGRRVVVSDDTVLGIGPARGGDGELATRK</sequence>
<feature type="region of interest" description="Disordered" evidence="2">
    <location>
        <begin position="304"/>
        <end position="402"/>
    </location>
</feature>
<dbReference type="RefSeq" id="WP_068902563.1">
    <property type="nucleotide sequence ID" value="NZ_BDCX01000017.1"/>
</dbReference>
<dbReference type="EMBL" id="BDCX01000017">
    <property type="protein sequence ID" value="GAT70372.1"/>
    <property type="molecule type" value="Genomic_DNA"/>
</dbReference>
<feature type="region of interest" description="Disordered" evidence="2">
    <location>
        <begin position="167"/>
        <end position="240"/>
    </location>
</feature>
<evidence type="ECO:0000313" key="4">
    <source>
        <dbReference type="Proteomes" id="UP000077701"/>
    </source>
</evidence>
<name>A0A171DMW0_9ACTN</name>
<proteinExistence type="predicted"/>
<dbReference type="InterPro" id="IPR007793">
    <property type="entry name" value="DivIVA_fam"/>
</dbReference>
<gene>
    <name evidence="3" type="ORF">PS9374_06054</name>
</gene>
<organism evidence="3 4">
    <name type="scientific">Planomonospora sphaerica</name>
    <dbReference type="NCBI Taxonomy" id="161355"/>
    <lineage>
        <taxon>Bacteria</taxon>
        <taxon>Bacillati</taxon>
        <taxon>Actinomycetota</taxon>
        <taxon>Actinomycetes</taxon>
        <taxon>Streptosporangiales</taxon>
        <taxon>Streptosporangiaceae</taxon>
        <taxon>Planomonospora</taxon>
    </lineage>
</organism>
<evidence type="ECO:0000256" key="1">
    <source>
        <dbReference type="SAM" id="Coils"/>
    </source>
</evidence>
<dbReference type="STRING" id="161355.PS9374_06054"/>
<keyword evidence="3" id="KW-0132">Cell division</keyword>
<dbReference type="GO" id="GO:0051301">
    <property type="term" value="P:cell division"/>
    <property type="evidence" value="ECO:0007669"/>
    <property type="project" value="UniProtKB-KW"/>
</dbReference>
<reference evidence="3 4" key="1">
    <citation type="journal article" date="2016" name="Genome Announc.">
        <title>Draft Genome Sequence of Planomonospora sphaerica JCM9374, a Rare Actinomycete.</title>
        <authorList>
            <person name="Dohra H."/>
            <person name="Suzuki T."/>
            <person name="Inoue Y."/>
            <person name="Kodani S."/>
        </authorList>
    </citation>
    <scope>NUCLEOTIDE SEQUENCE [LARGE SCALE GENOMIC DNA]</scope>
    <source>
        <strain evidence="3 4">JCM 9374</strain>
    </source>
</reference>
<dbReference type="OrthoDB" id="3209732at2"/>
<dbReference type="PANTHER" id="PTHR35794">
    <property type="entry name" value="CELL DIVISION PROTEIN DIVIVA"/>
    <property type="match status" value="1"/>
</dbReference>
<feature type="compositionally biased region" description="Basic and acidic residues" evidence="2">
    <location>
        <begin position="168"/>
        <end position="214"/>
    </location>
</feature>
<dbReference type="Proteomes" id="UP000077701">
    <property type="component" value="Unassembled WGS sequence"/>
</dbReference>
<keyword evidence="3" id="KW-0131">Cell cycle</keyword>
<feature type="compositionally biased region" description="Polar residues" evidence="2">
    <location>
        <begin position="216"/>
        <end position="234"/>
    </location>
</feature>
<protein>
    <submittedName>
        <fullName evidence="3">Cell division protein DivIVA</fullName>
    </submittedName>
</protein>
<accession>A0A171DMW0</accession>